<proteinExistence type="predicted"/>
<evidence type="ECO:0000256" key="1">
    <source>
        <dbReference type="SAM" id="SignalP"/>
    </source>
</evidence>
<dbReference type="EMBL" id="BTSX01000002">
    <property type="protein sequence ID" value="GMS83032.1"/>
    <property type="molecule type" value="Genomic_DNA"/>
</dbReference>
<keyword evidence="3" id="KW-1185">Reference proteome</keyword>
<organism evidence="2 3">
    <name type="scientific">Pristionchus entomophagus</name>
    <dbReference type="NCBI Taxonomy" id="358040"/>
    <lineage>
        <taxon>Eukaryota</taxon>
        <taxon>Metazoa</taxon>
        <taxon>Ecdysozoa</taxon>
        <taxon>Nematoda</taxon>
        <taxon>Chromadorea</taxon>
        <taxon>Rhabditida</taxon>
        <taxon>Rhabditina</taxon>
        <taxon>Diplogasteromorpha</taxon>
        <taxon>Diplogasteroidea</taxon>
        <taxon>Neodiplogasteridae</taxon>
        <taxon>Pristionchus</taxon>
    </lineage>
</organism>
<sequence length="131" mass="13318">VPLLLSMLLLAASALGCIPMTPTSPGIPAMPSVPTCKTCTGAAPFIDLKTGNGGVWMPTTINTDGECAVGTFTCIGNDLDISSVPEGVTGGDFNNFSGTNPKVILKCNSDGVWETVPPGGVQKVVYAKCSV</sequence>
<dbReference type="PANTHER" id="PTHR21629">
    <property type="entry name" value="C6 DOMAIN-CONTAINING PROTEIN"/>
    <property type="match status" value="1"/>
</dbReference>
<accession>A0AAV5SK13</accession>
<feature type="signal peptide" evidence="1">
    <location>
        <begin position="1"/>
        <end position="16"/>
    </location>
</feature>
<feature type="non-terminal residue" evidence="2">
    <location>
        <position position="1"/>
    </location>
</feature>
<name>A0AAV5SK13_9BILA</name>
<gene>
    <name evidence="2" type="ORF">PENTCL1PPCAC_5207</name>
</gene>
<reference evidence="2" key="1">
    <citation type="submission" date="2023-10" db="EMBL/GenBank/DDBJ databases">
        <title>Genome assembly of Pristionchus species.</title>
        <authorList>
            <person name="Yoshida K."/>
            <person name="Sommer R.J."/>
        </authorList>
    </citation>
    <scope>NUCLEOTIDE SEQUENCE</scope>
    <source>
        <strain evidence="2">RS0144</strain>
    </source>
</reference>
<dbReference type="AlphaFoldDB" id="A0AAV5SK13"/>
<evidence type="ECO:0008006" key="4">
    <source>
        <dbReference type="Google" id="ProtNLM"/>
    </source>
</evidence>
<dbReference type="Proteomes" id="UP001432027">
    <property type="component" value="Unassembled WGS sequence"/>
</dbReference>
<keyword evidence="1" id="KW-0732">Signal</keyword>
<protein>
    <recommendedName>
        <fullName evidence="4">C6 domain-containing protein</fullName>
    </recommendedName>
</protein>
<comment type="caution">
    <text evidence="2">The sequence shown here is derived from an EMBL/GenBank/DDBJ whole genome shotgun (WGS) entry which is preliminary data.</text>
</comment>
<feature type="chain" id="PRO_5043730722" description="C6 domain-containing protein" evidence="1">
    <location>
        <begin position="17"/>
        <end position="131"/>
    </location>
</feature>
<evidence type="ECO:0000313" key="2">
    <source>
        <dbReference type="EMBL" id="GMS83032.1"/>
    </source>
</evidence>
<dbReference type="PANTHER" id="PTHR21629:SF5">
    <property type="entry name" value="C6 DOMAIN-CONTAINING PROTEIN"/>
    <property type="match status" value="1"/>
</dbReference>
<evidence type="ECO:0000313" key="3">
    <source>
        <dbReference type="Proteomes" id="UP001432027"/>
    </source>
</evidence>